<dbReference type="Proteomes" id="UP000748531">
    <property type="component" value="Unassembled WGS sequence"/>
</dbReference>
<proteinExistence type="predicted"/>
<dbReference type="EMBL" id="LUCH01003591">
    <property type="protein sequence ID" value="KAF5399948.1"/>
    <property type="molecule type" value="Genomic_DNA"/>
</dbReference>
<dbReference type="AlphaFoldDB" id="A0A8J4SJS0"/>
<evidence type="ECO:0000313" key="1">
    <source>
        <dbReference type="EMBL" id="KAF5399948.1"/>
    </source>
</evidence>
<name>A0A8J4SJS0_9TREM</name>
<accession>A0A8J4SJS0</accession>
<comment type="caution">
    <text evidence="1">The sequence shown here is derived from an EMBL/GenBank/DDBJ whole genome shotgun (WGS) entry which is preliminary data.</text>
</comment>
<gene>
    <name evidence="1" type="ORF">PHET_06869</name>
</gene>
<keyword evidence="2" id="KW-1185">Reference proteome</keyword>
<protein>
    <submittedName>
        <fullName evidence="1">Uncharacterized protein</fullName>
    </submittedName>
</protein>
<organism evidence="1 2">
    <name type="scientific">Paragonimus heterotremus</name>
    <dbReference type="NCBI Taxonomy" id="100268"/>
    <lineage>
        <taxon>Eukaryota</taxon>
        <taxon>Metazoa</taxon>
        <taxon>Spiralia</taxon>
        <taxon>Lophotrochozoa</taxon>
        <taxon>Platyhelminthes</taxon>
        <taxon>Trematoda</taxon>
        <taxon>Digenea</taxon>
        <taxon>Plagiorchiida</taxon>
        <taxon>Troglotremata</taxon>
        <taxon>Troglotrematidae</taxon>
        <taxon>Paragonimus</taxon>
    </lineage>
</organism>
<reference evidence="1" key="1">
    <citation type="submission" date="2019-05" db="EMBL/GenBank/DDBJ databases">
        <title>Annotation for the trematode Paragonimus heterotremus.</title>
        <authorList>
            <person name="Choi Y.-J."/>
        </authorList>
    </citation>
    <scope>NUCLEOTIDE SEQUENCE</scope>
    <source>
        <strain evidence="1">LC</strain>
    </source>
</reference>
<sequence length="70" mass="8311">MGILKRQNLMMDTEFSLVNQLSQFLLLENLHNFHQQVHTRQEAMQPQRSINIRNVAQLLHTQSHPYNLTD</sequence>
<evidence type="ECO:0000313" key="2">
    <source>
        <dbReference type="Proteomes" id="UP000748531"/>
    </source>
</evidence>